<dbReference type="PANTHER" id="PTHR21299:SF1">
    <property type="entry name" value="PANTOATE--BETA-ALANINE LIGASE"/>
    <property type="match status" value="1"/>
</dbReference>
<dbReference type="EC" id="6.3.2.1" evidence="8"/>
<feature type="binding site" evidence="8">
    <location>
        <begin position="30"/>
        <end position="37"/>
    </location>
    <ligand>
        <name>ATP</name>
        <dbReference type="ChEBI" id="CHEBI:30616"/>
    </ligand>
</feature>
<comment type="subcellular location">
    <subcellularLocation>
        <location evidence="8">Cytoplasm</location>
    </subcellularLocation>
</comment>
<feature type="binding site" evidence="8">
    <location>
        <position position="61"/>
    </location>
    <ligand>
        <name>beta-alanine</name>
        <dbReference type="ChEBI" id="CHEBI:57966"/>
    </ligand>
</feature>
<dbReference type="InterPro" id="IPR014729">
    <property type="entry name" value="Rossmann-like_a/b/a_fold"/>
</dbReference>
<organism evidence="9 10">
    <name type="scientific">Sinimarinibacterium thermocellulolyticum</name>
    <dbReference type="NCBI Taxonomy" id="3170016"/>
    <lineage>
        <taxon>Bacteria</taxon>
        <taxon>Pseudomonadati</taxon>
        <taxon>Pseudomonadota</taxon>
        <taxon>Gammaproteobacteria</taxon>
        <taxon>Nevskiales</taxon>
        <taxon>Nevskiaceae</taxon>
        <taxon>Sinimarinibacterium</taxon>
    </lineage>
</organism>
<keyword evidence="5 8" id="KW-0547">Nucleotide-binding</keyword>
<evidence type="ECO:0000256" key="6">
    <source>
        <dbReference type="ARBA" id="ARBA00022840"/>
    </source>
</evidence>
<keyword evidence="8" id="KW-0963">Cytoplasm</keyword>
<gene>
    <name evidence="8 9" type="primary">panC</name>
    <name evidence="9" type="ORF">ABSH63_00465</name>
</gene>
<protein>
    <recommendedName>
        <fullName evidence="8">Pantothenate synthetase</fullName>
        <shortName evidence="8">PS</shortName>
        <ecNumber evidence="8">6.3.2.1</ecNumber>
    </recommendedName>
    <alternativeName>
        <fullName evidence="8">Pantoate--beta-alanine ligase</fullName>
    </alternativeName>
    <alternativeName>
        <fullName evidence="8">Pantoate-activating enzyme</fullName>
    </alternativeName>
</protein>
<keyword evidence="4 8" id="KW-0566">Pantothenate biosynthesis</keyword>
<evidence type="ECO:0000256" key="1">
    <source>
        <dbReference type="ARBA" id="ARBA00004990"/>
    </source>
</evidence>
<keyword evidence="6 8" id="KW-0067">ATP-binding</keyword>
<comment type="function">
    <text evidence="8">Catalyzes the condensation of pantoate with beta-alanine in an ATP-dependent reaction via a pantoyl-adenylate intermediate.</text>
</comment>
<comment type="pathway">
    <text evidence="1 8">Cofactor biosynthesis; (R)-pantothenate biosynthesis; (R)-pantothenate from (R)-pantoate and beta-alanine: step 1/1.</text>
</comment>
<comment type="catalytic activity">
    <reaction evidence="7 8">
        <text>(R)-pantoate + beta-alanine + ATP = (R)-pantothenate + AMP + diphosphate + H(+)</text>
        <dbReference type="Rhea" id="RHEA:10912"/>
        <dbReference type="ChEBI" id="CHEBI:15378"/>
        <dbReference type="ChEBI" id="CHEBI:15980"/>
        <dbReference type="ChEBI" id="CHEBI:29032"/>
        <dbReference type="ChEBI" id="CHEBI:30616"/>
        <dbReference type="ChEBI" id="CHEBI:33019"/>
        <dbReference type="ChEBI" id="CHEBI:57966"/>
        <dbReference type="ChEBI" id="CHEBI:456215"/>
        <dbReference type="EC" id="6.3.2.1"/>
    </reaction>
</comment>
<feature type="active site" description="Proton donor" evidence="8">
    <location>
        <position position="37"/>
    </location>
</feature>
<feature type="binding site" evidence="8">
    <location>
        <position position="155"/>
    </location>
    <ligand>
        <name>(R)-pantoate</name>
        <dbReference type="ChEBI" id="CHEBI:15980"/>
    </ligand>
</feature>
<dbReference type="InterPro" id="IPR042176">
    <property type="entry name" value="Pantoate_ligase_C"/>
</dbReference>
<evidence type="ECO:0000256" key="5">
    <source>
        <dbReference type="ARBA" id="ARBA00022741"/>
    </source>
</evidence>
<dbReference type="NCBIfam" id="TIGR00018">
    <property type="entry name" value="panC"/>
    <property type="match status" value="1"/>
</dbReference>
<comment type="subunit">
    <text evidence="8">Homodimer.</text>
</comment>
<dbReference type="SUPFAM" id="SSF52374">
    <property type="entry name" value="Nucleotidylyl transferase"/>
    <property type="match status" value="1"/>
</dbReference>
<evidence type="ECO:0000313" key="9">
    <source>
        <dbReference type="EMBL" id="MES0872491.1"/>
    </source>
</evidence>
<keyword evidence="3 8" id="KW-0436">Ligase</keyword>
<dbReference type="InterPro" id="IPR003721">
    <property type="entry name" value="Pantoate_ligase"/>
</dbReference>
<dbReference type="Gene3D" id="3.30.1300.10">
    <property type="entry name" value="Pantoate-beta-alanine ligase, C-terminal domain"/>
    <property type="match status" value="1"/>
</dbReference>
<reference evidence="9 10" key="1">
    <citation type="submission" date="2024-06" db="EMBL/GenBank/DDBJ databases">
        <authorList>
            <person name="Li Z."/>
            <person name="Jiang Y."/>
        </authorList>
    </citation>
    <scope>NUCLEOTIDE SEQUENCE [LARGE SCALE GENOMIC DNA]</scope>
    <source>
        <strain evidence="9 10">HSW-8</strain>
    </source>
</reference>
<dbReference type="HAMAP" id="MF_00158">
    <property type="entry name" value="PanC"/>
    <property type="match status" value="1"/>
</dbReference>
<dbReference type="Proteomes" id="UP001465331">
    <property type="component" value="Unassembled WGS sequence"/>
</dbReference>
<sequence>MITLQTVAELRAQLAAWRRAGERIALVPTMGNLHRGHLRLMEQARFRASRVVASVFVNPLQFGPNEDYERYPRTLAADQAALAAAGVDLLFAPSVAEMYPRGREGLTRVHVPGISEDLDGAHRPGHFDGVATVVSILFNLVQPDVALFGEKDYQQLAVIRQMVADLHLPIEIIGVPTERDADGLALSSRNQYLSAEERARAPALYAALQAVASALMNGRRDFDAISEEQCKMLTSKGFDVQYLAIRRADLGAADAATTHYVVLVAAKLGTTRLIDNLQVHVTGI</sequence>
<keyword evidence="10" id="KW-1185">Reference proteome</keyword>
<feature type="binding site" evidence="8">
    <location>
        <position position="61"/>
    </location>
    <ligand>
        <name>(R)-pantoate</name>
        <dbReference type="ChEBI" id="CHEBI:15980"/>
    </ligand>
</feature>
<dbReference type="EMBL" id="JBEPIJ010000001">
    <property type="protein sequence ID" value="MES0872491.1"/>
    <property type="molecule type" value="Genomic_DNA"/>
</dbReference>
<comment type="miscellaneous">
    <text evidence="8">The reaction proceeds by a bi uni uni bi ping pong mechanism.</text>
</comment>
<evidence type="ECO:0000313" key="10">
    <source>
        <dbReference type="Proteomes" id="UP001465331"/>
    </source>
</evidence>
<evidence type="ECO:0000256" key="4">
    <source>
        <dbReference type="ARBA" id="ARBA00022655"/>
    </source>
</evidence>
<proteinExistence type="inferred from homology"/>
<comment type="similarity">
    <text evidence="2 8">Belongs to the pantothenate synthetase family.</text>
</comment>
<accession>A0ABV2A6H8</accession>
<evidence type="ECO:0000256" key="7">
    <source>
        <dbReference type="ARBA" id="ARBA00048258"/>
    </source>
</evidence>
<dbReference type="Pfam" id="PF02569">
    <property type="entry name" value="Pantoate_ligase"/>
    <property type="match status" value="1"/>
</dbReference>
<evidence type="ECO:0000256" key="3">
    <source>
        <dbReference type="ARBA" id="ARBA00022598"/>
    </source>
</evidence>
<evidence type="ECO:0000256" key="8">
    <source>
        <dbReference type="HAMAP-Rule" id="MF_00158"/>
    </source>
</evidence>
<dbReference type="Gene3D" id="3.40.50.620">
    <property type="entry name" value="HUPs"/>
    <property type="match status" value="1"/>
</dbReference>
<evidence type="ECO:0000256" key="2">
    <source>
        <dbReference type="ARBA" id="ARBA00009256"/>
    </source>
</evidence>
<name>A0ABV2A6H8_9GAMM</name>
<feature type="binding site" evidence="8">
    <location>
        <begin position="149"/>
        <end position="152"/>
    </location>
    <ligand>
        <name>ATP</name>
        <dbReference type="ChEBI" id="CHEBI:30616"/>
    </ligand>
</feature>
<comment type="caution">
    <text evidence="9">The sequence shown here is derived from an EMBL/GenBank/DDBJ whole genome shotgun (WGS) entry which is preliminary data.</text>
</comment>
<feature type="binding site" evidence="8">
    <location>
        <begin position="186"/>
        <end position="189"/>
    </location>
    <ligand>
        <name>ATP</name>
        <dbReference type="ChEBI" id="CHEBI:30616"/>
    </ligand>
</feature>
<comment type="caution">
    <text evidence="8">Lacks conserved residue(s) required for the propagation of feature annotation.</text>
</comment>
<dbReference type="GO" id="GO:0004592">
    <property type="term" value="F:pantoate-beta-alanine ligase activity"/>
    <property type="evidence" value="ECO:0007669"/>
    <property type="project" value="UniProtKB-EC"/>
</dbReference>
<dbReference type="PANTHER" id="PTHR21299">
    <property type="entry name" value="CYTIDYLATE KINASE/PANTOATE-BETA-ALANINE LIGASE"/>
    <property type="match status" value="1"/>
</dbReference>
<dbReference type="CDD" id="cd00560">
    <property type="entry name" value="PanC"/>
    <property type="match status" value="1"/>
</dbReference>
<dbReference type="RefSeq" id="WP_352886398.1">
    <property type="nucleotide sequence ID" value="NZ_JBEPIJ010000001.1"/>
</dbReference>